<dbReference type="Gene3D" id="3.40.190.10">
    <property type="entry name" value="Periplasmic binding protein-like II"/>
    <property type="match status" value="1"/>
</dbReference>
<organism evidence="2 4">
    <name type="scientific">Streptococcus pneumoniae</name>
    <dbReference type="NCBI Taxonomy" id="1313"/>
    <lineage>
        <taxon>Bacteria</taxon>
        <taxon>Bacillati</taxon>
        <taxon>Bacillota</taxon>
        <taxon>Bacilli</taxon>
        <taxon>Lactobacillales</taxon>
        <taxon>Streptococcaceae</taxon>
        <taxon>Streptococcus</taxon>
    </lineage>
</organism>
<feature type="non-terminal residue" evidence="2">
    <location>
        <position position="1"/>
    </location>
</feature>
<proteinExistence type="predicted"/>
<accession>A0A6G2DP34</accession>
<dbReference type="EMBL" id="WNIB01000270">
    <property type="protein sequence ID" value="MTV91216.1"/>
    <property type="molecule type" value="Genomic_DNA"/>
</dbReference>
<protein>
    <submittedName>
        <fullName evidence="2">Sugar ABC transporter substrate-binding protein</fullName>
    </submittedName>
</protein>
<dbReference type="Proteomes" id="UP000476212">
    <property type="component" value="Unassembled WGS sequence"/>
</dbReference>
<dbReference type="Proteomes" id="UP000469505">
    <property type="component" value="Unassembled WGS sequence"/>
</dbReference>
<reference evidence="3 4" key="1">
    <citation type="submission" date="2019-11" db="EMBL/GenBank/DDBJ databases">
        <title>Growth characteristics of pneumococcus vary with the chemical composition of the capsule and with environmental conditions.</title>
        <authorList>
            <person name="Tothpal A."/>
            <person name="Desobry K."/>
            <person name="Joshi S."/>
            <person name="Wyllie A.L."/>
            <person name="Weinberger D.M."/>
        </authorList>
    </citation>
    <scope>NUCLEOTIDE SEQUENCE [LARGE SCALE GENOMIC DNA]</scope>
    <source>
        <strain evidence="2">Pnumococcus15C</strain>
        <strain evidence="4">pnumococcus15C</strain>
        <strain evidence="3">pnumococcus35B</strain>
        <strain evidence="1">Pnumococcus35B</strain>
    </source>
</reference>
<sequence>LNTFFDENIIKFIEGQRDMSEWDSFINEAKSKDLDKVTKVYNDAYKRVKDRMK</sequence>
<evidence type="ECO:0000313" key="4">
    <source>
        <dbReference type="Proteomes" id="UP000476212"/>
    </source>
</evidence>
<dbReference type="EMBL" id="WNHX01000486">
    <property type="protein sequence ID" value="MTV88276.1"/>
    <property type="molecule type" value="Genomic_DNA"/>
</dbReference>
<name>A0A6G2DP34_STREE</name>
<evidence type="ECO:0000313" key="1">
    <source>
        <dbReference type="EMBL" id="MTV88276.1"/>
    </source>
</evidence>
<dbReference type="AlphaFoldDB" id="A0A6G2DP34"/>
<evidence type="ECO:0000313" key="3">
    <source>
        <dbReference type="Proteomes" id="UP000469505"/>
    </source>
</evidence>
<dbReference type="SUPFAM" id="SSF53850">
    <property type="entry name" value="Periplasmic binding protein-like II"/>
    <property type="match status" value="1"/>
</dbReference>
<comment type="caution">
    <text evidence="2">The sequence shown here is derived from an EMBL/GenBank/DDBJ whole genome shotgun (WGS) entry which is preliminary data.</text>
</comment>
<gene>
    <name evidence="1" type="ORF">GM543_12455</name>
    <name evidence="2" type="ORF">GM544_12365</name>
</gene>
<evidence type="ECO:0000313" key="2">
    <source>
        <dbReference type="EMBL" id="MTV91216.1"/>
    </source>
</evidence>